<feature type="domain" description="Flagellar hook-associated protein 2 C-terminal" evidence="7">
    <location>
        <begin position="218"/>
        <end position="380"/>
    </location>
</feature>
<reference evidence="9" key="1">
    <citation type="submission" date="2015-08" db="EMBL/GenBank/DDBJ databases">
        <authorList>
            <person name="Varghese N."/>
        </authorList>
    </citation>
    <scope>NUCLEOTIDE SEQUENCE [LARGE SCALE GENOMIC DNA]</scope>
    <source>
        <strain evidence="9">DSM 18181</strain>
    </source>
</reference>
<accession>A0A0K6I101</accession>
<evidence type="ECO:0000313" key="8">
    <source>
        <dbReference type="EMBL" id="CUA96723.1"/>
    </source>
</evidence>
<keyword evidence="8" id="KW-0282">Flagellum</keyword>
<keyword evidence="4 5" id="KW-0975">Bacterial flagellum</keyword>
<evidence type="ECO:0000256" key="2">
    <source>
        <dbReference type="ARBA" id="ARBA00011255"/>
    </source>
</evidence>
<evidence type="ECO:0000259" key="7">
    <source>
        <dbReference type="Pfam" id="PF07195"/>
    </source>
</evidence>
<comment type="function">
    <text evidence="5">Required for morphogenesis and for the elongation of the flagellar filament by facilitating polymerization of the flagellin monomers at the tip of growing filament. Forms a capping structure, which prevents flagellin subunits (transported through the central channel of the flagellum) from leaking out without polymerization at the distal end.</text>
</comment>
<evidence type="ECO:0000259" key="6">
    <source>
        <dbReference type="Pfam" id="PF02465"/>
    </source>
</evidence>
<comment type="subunit">
    <text evidence="2 5">Homopentamer.</text>
</comment>
<comment type="similarity">
    <text evidence="1 5">Belongs to the FliD family.</text>
</comment>
<evidence type="ECO:0000256" key="5">
    <source>
        <dbReference type="RuleBase" id="RU362066"/>
    </source>
</evidence>
<dbReference type="PANTHER" id="PTHR30288:SF0">
    <property type="entry name" value="FLAGELLAR HOOK-ASSOCIATED PROTEIN 2"/>
    <property type="match status" value="1"/>
</dbReference>
<evidence type="ECO:0000313" key="9">
    <source>
        <dbReference type="Proteomes" id="UP000183649"/>
    </source>
</evidence>
<proteinExistence type="inferred from homology"/>
<comment type="subcellular location">
    <subcellularLocation>
        <location evidence="5">Secreted</location>
    </subcellularLocation>
    <subcellularLocation>
        <location evidence="5">Bacterial flagellum</location>
    </subcellularLocation>
</comment>
<dbReference type="GO" id="GO:0071973">
    <property type="term" value="P:bacterial-type flagellum-dependent cell motility"/>
    <property type="evidence" value="ECO:0007669"/>
    <property type="project" value="TreeGrafter"/>
</dbReference>
<sequence length="656" mass="64792">MSSVSISGLVSGINVQSLITSLSAAYQQPITLLQNQQQSYQSTLSAWGSVQSSLSSLQSTVAGLQNVTQLNNRTVNLSNSSAVSGTASSNAPLGTYSLSNIVLAQTQSIYSQDFASATNTAVGTGTLQIQVGSGTATNITIDNSNNSLNGIAAAINQSNSGVNAAVIFDGTGYRLTLTGNNTGAANAFTVSTSGATGSLASLSYSPSTSGGMTESQTARNASVSINGLAVTSATNTVSGAIPGVSLNLLEASGSTTLTVANDTSAFVTSVQSFVTAFNTTMGTLNQLTAYNGGSTSSGTSGQNGPLIGNAGIQTLRTQLLNLISGQGIGTTPGSAYTSLGAVGVSLAQDGTLSLDSGTLSSALQSNYNAVAGLFGQVGTATNANVQYVGAGNNTQPGTYAVNVTSGATQGTFTAANPVASGGITSSETLVFGSGATSVSVQLASGSTIDAIVATINATLSQQGLGGITALNNNGSLEFQTSGYGSAQSFTVVSTQPASAGSTGVGTTLQTVKGTDVIGSINGQVGTGAGQQLTVTGPGAALGLQVNITGQATGSLGSVTVSQGLYQQMNAILTQALNTQSGFVSAATSGLNNTIKGIDQQITQLQNSAAAQTALLQQQFNAMQTQVAQLQSVGQYLTAFFNPSSSSSSSSSSSTGG</sequence>
<keyword evidence="3" id="KW-0175">Coiled coil</keyword>
<dbReference type="GO" id="GO:0005576">
    <property type="term" value="C:extracellular region"/>
    <property type="evidence" value="ECO:0007669"/>
    <property type="project" value="UniProtKB-SubCell"/>
</dbReference>
<keyword evidence="5" id="KW-0964">Secreted</keyword>
<feature type="domain" description="Flagellar hook-associated protein 2 C-terminal" evidence="7">
    <location>
        <begin position="559"/>
        <end position="631"/>
    </location>
</feature>
<evidence type="ECO:0000256" key="1">
    <source>
        <dbReference type="ARBA" id="ARBA00009764"/>
    </source>
</evidence>
<dbReference type="InterPro" id="IPR010809">
    <property type="entry name" value="FliD_C"/>
</dbReference>
<feature type="domain" description="Flagellar hook-associated protein 2 N-terminal" evidence="6">
    <location>
        <begin position="11"/>
        <end position="107"/>
    </location>
</feature>
<evidence type="ECO:0000256" key="3">
    <source>
        <dbReference type="ARBA" id="ARBA00023054"/>
    </source>
</evidence>
<dbReference type="STRING" id="339866.GCA_001418255_01487"/>
<dbReference type="InterPro" id="IPR003481">
    <property type="entry name" value="FliD_N"/>
</dbReference>
<name>A0A0K6I101_9BURK</name>
<gene>
    <name evidence="8" type="ORF">Ga0061069_104257</name>
</gene>
<dbReference type="Pfam" id="PF02465">
    <property type="entry name" value="FliD_N"/>
    <property type="match status" value="1"/>
</dbReference>
<dbReference type="Pfam" id="PF07195">
    <property type="entry name" value="FliD_C"/>
    <property type="match status" value="2"/>
</dbReference>
<evidence type="ECO:0000256" key="4">
    <source>
        <dbReference type="ARBA" id="ARBA00023143"/>
    </source>
</evidence>
<keyword evidence="9" id="KW-1185">Reference proteome</keyword>
<dbReference type="GO" id="GO:0009424">
    <property type="term" value="C:bacterial-type flagellum hook"/>
    <property type="evidence" value="ECO:0007669"/>
    <property type="project" value="UniProtKB-UniRule"/>
</dbReference>
<dbReference type="EMBL" id="CYHF01000004">
    <property type="protein sequence ID" value="CUA96723.1"/>
    <property type="molecule type" value="Genomic_DNA"/>
</dbReference>
<keyword evidence="8" id="KW-0966">Cell projection</keyword>
<dbReference type="InterPro" id="IPR040026">
    <property type="entry name" value="FliD"/>
</dbReference>
<dbReference type="AlphaFoldDB" id="A0A0K6I101"/>
<protein>
    <recommendedName>
        <fullName evidence="5">Flagellar hook-associated protein 2</fullName>
        <shortName evidence="5">HAP2</shortName>
    </recommendedName>
    <alternativeName>
        <fullName evidence="5">Flagellar cap protein</fullName>
    </alternativeName>
</protein>
<organism evidence="8 9">
    <name type="scientific">Thiomonas bhubaneswarensis</name>
    <dbReference type="NCBI Taxonomy" id="339866"/>
    <lineage>
        <taxon>Bacteria</taxon>
        <taxon>Pseudomonadati</taxon>
        <taxon>Pseudomonadota</taxon>
        <taxon>Betaproteobacteria</taxon>
        <taxon>Burkholderiales</taxon>
        <taxon>Thiomonas</taxon>
    </lineage>
</organism>
<dbReference type="Proteomes" id="UP000183649">
    <property type="component" value="Unassembled WGS sequence"/>
</dbReference>
<keyword evidence="8" id="KW-0969">Cilium</keyword>
<dbReference type="OrthoDB" id="9810816at2"/>
<dbReference type="RefSeq" id="WP_055450383.1">
    <property type="nucleotide sequence ID" value="NZ_CYHF01000004.1"/>
</dbReference>
<dbReference type="PANTHER" id="PTHR30288">
    <property type="entry name" value="FLAGELLAR CAP/ASSEMBLY PROTEIN FLID"/>
    <property type="match status" value="1"/>
</dbReference>
<dbReference type="GO" id="GO:0007155">
    <property type="term" value="P:cell adhesion"/>
    <property type="evidence" value="ECO:0007669"/>
    <property type="project" value="InterPro"/>
</dbReference>
<dbReference type="GO" id="GO:0009421">
    <property type="term" value="C:bacterial-type flagellum filament cap"/>
    <property type="evidence" value="ECO:0007669"/>
    <property type="project" value="InterPro"/>
</dbReference>